<dbReference type="InterPro" id="IPR010902">
    <property type="entry name" value="NUMOD4"/>
</dbReference>
<evidence type="ECO:0000313" key="3">
    <source>
        <dbReference type="EMBL" id="TWI96817.1"/>
    </source>
</evidence>
<dbReference type="AlphaFoldDB" id="A0A562TTB2"/>
<dbReference type="Proteomes" id="UP000317010">
    <property type="component" value="Unassembled WGS sequence"/>
</dbReference>
<evidence type="ECO:0000259" key="2">
    <source>
        <dbReference type="Pfam" id="PF07463"/>
    </source>
</evidence>
<comment type="caution">
    <text evidence="3">The sequence shown here is derived from an EMBL/GenBank/DDBJ whole genome shotgun (WGS) entry which is preliminary data.</text>
</comment>
<dbReference type="OrthoDB" id="6631788at2"/>
<name>A0A562TTB2_9SPHI</name>
<dbReference type="InterPro" id="IPR003647">
    <property type="entry name" value="Intron_nuc_1_rpt"/>
</dbReference>
<proteinExistence type="predicted"/>
<protein>
    <submittedName>
        <fullName evidence="3">NUMOD1 domain-containing protein</fullName>
    </submittedName>
</protein>
<dbReference type="SUPFAM" id="SSF54060">
    <property type="entry name" value="His-Me finger endonucleases"/>
    <property type="match status" value="1"/>
</dbReference>
<evidence type="ECO:0000313" key="4">
    <source>
        <dbReference type="Proteomes" id="UP000317010"/>
    </source>
</evidence>
<dbReference type="InterPro" id="IPR044925">
    <property type="entry name" value="His-Me_finger_sf"/>
</dbReference>
<organism evidence="3 4">
    <name type="scientific">Mucilaginibacter frigoritolerans</name>
    <dbReference type="NCBI Taxonomy" id="652788"/>
    <lineage>
        <taxon>Bacteria</taxon>
        <taxon>Pseudomonadati</taxon>
        <taxon>Bacteroidota</taxon>
        <taxon>Sphingobacteriia</taxon>
        <taxon>Sphingobacteriales</taxon>
        <taxon>Sphingobacteriaceae</taxon>
        <taxon>Mucilaginibacter</taxon>
    </lineage>
</organism>
<dbReference type="SMART" id="SM00497">
    <property type="entry name" value="IENR1"/>
    <property type="match status" value="1"/>
</dbReference>
<accession>A0A562TTB2</accession>
<feature type="domain" description="Nuclease-associated modular DNA-binding 1" evidence="1">
    <location>
        <begin position="180"/>
        <end position="207"/>
    </location>
</feature>
<feature type="domain" description="NUMOD4" evidence="2">
    <location>
        <begin position="28"/>
        <end position="80"/>
    </location>
</feature>
<dbReference type="InterPro" id="IPR010896">
    <property type="entry name" value="NUMOD1"/>
</dbReference>
<dbReference type="GO" id="GO:0016788">
    <property type="term" value="F:hydrolase activity, acting on ester bonds"/>
    <property type="evidence" value="ECO:0007669"/>
    <property type="project" value="InterPro"/>
</dbReference>
<gene>
    <name evidence="3" type="ORF">JN11_03930</name>
</gene>
<sequence length="231" mass="26668">MCFKRTIHSALDQIPPHQNKSLIDIPGEEWKDIPGFEGYYQASTKGRIKSLDRIIPHPRLYQQFVTGRILSQKVNKNRNVKTGEPTIDLGVTLALENQQYYTNTRRLIYKTFIDPHLDYKKNGVYVINSDGDGYNNQPENLALVTKSEKQLRAVARGRVLPSILKTADRSNWKKNYSTSKPVAQYDLNGNFIKQYPSIKEASRQNKIDDKAIIQVAKGIYQQWNGFVWKYC</sequence>
<evidence type="ECO:0000259" key="1">
    <source>
        <dbReference type="Pfam" id="PF07453"/>
    </source>
</evidence>
<dbReference type="EMBL" id="VLLI01000012">
    <property type="protein sequence ID" value="TWI96817.1"/>
    <property type="molecule type" value="Genomic_DNA"/>
</dbReference>
<dbReference type="Gene3D" id="1.10.10.10">
    <property type="entry name" value="Winged helix-like DNA-binding domain superfamily/Winged helix DNA-binding domain"/>
    <property type="match status" value="1"/>
</dbReference>
<dbReference type="Pfam" id="PF07453">
    <property type="entry name" value="NUMOD1"/>
    <property type="match status" value="1"/>
</dbReference>
<dbReference type="InterPro" id="IPR036388">
    <property type="entry name" value="WH-like_DNA-bd_sf"/>
</dbReference>
<reference evidence="3 4" key="1">
    <citation type="submission" date="2019-07" db="EMBL/GenBank/DDBJ databases">
        <title>Genomic Encyclopedia of Archaeal and Bacterial Type Strains, Phase II (KMG-II): from individual species to whole genera.</title>
        <authorList>
            <person name="Goeker M."/>
        </authorList>
    </citation>
    <scope>NUCLEOTIDE SEQUENCE [LARGE SCALE GENOMIC DNA]</scope>
    <source>
        <strain evidence="3 4">ATCC BAA-1854</strain>
    </source>
</reference>
<keyword evidence="4" id="KW-1185">Reference proteome</keyword>
<dbReference type="Pfam" id="PF07463">
    <property type="entry name" value="NUMOD4"/>
    <property type="match status" value="1"/>
</dbReference>
<dbReference type="Gene3D" id="3.90.75.20">
    <property type="match status" value="1"/>
</dbReference>